<dbReference type="RefSeq" id="WP_002485041.1">
    <property type="nucleotide sequence ID" value="NC_004461.1"/>
</dbReference>
<evidence type="ECO:0000256" key="6">
    <source>
        <dbReference type="ARBA" id="ARBA00023136"/>
    </source>
</evidence>
<protein>
    <submittedName>
        <fullName evidence="7">Teichoic acid biosynthesis protein B</fullName>
    </submittedName>
</protein>
<evidence type="ECO:0000313" key="7">
    <source>
        <dbReference type="EMBL" id="AAO03918.1"/>
    </source>
</evidence>
<sequence>MTKQNIFIDDIYWERVQLFVKGHFEGVKPTRNFLLRNLTETKLLNANHVNIQGSTFEARFNIAILEKGNFLGTGNYILINRQEDEYVCQINPKFLNDKKNQMTLEELRDYNSLETQSLQKSYLLKKYGKSFQRYNNKEIKSYVIVPAISQEINEFIFKVQYKSEIKKISKLKQLSYILHKALRKISFNVRDKIYLSVFNISKTVYKNNKNHVLFTSDSRANMSGNFKFIYEEMLKQQLDKKLVIHSIFKPNIANRRSFIDKLKFPYFLGKSKYILVDDYHPMIYKLQFRENQEIVQVWHAVGAFKTVGFSRTGKKGGPFIDSIGHRNYSKAYVSSNNDILYYAEAFGIEEHRVIPTGVPRTDVLFDESYKTRIKQSLETKLPIIKNKKVILFAPTFRGNGHRTAHYPFFKINFARLASYCEEHQATVLFKMHPFVRNKLNIPAIYSKYFLDISNYREVNDVLFITDILISDYSSLIYEFSVFKKPMLFYAFDLEDYIYTRDFYEPYETFVPGKIVKIFDELILALENNDFELEKVKPFLNKNFKYKDGKSSERLVKDLFNKFFQ</sequence>
<dbReference type="PATRIC" id="fig|176280.10.peg.296"/>
<dbReference type="PANTHER" id="PTHR37316">
    <property type="entry name" value="TEICHOIC ACID GLYCEROL-PHOSPHATE PRIMASE"/>
    <property type="match status" value="1"/>
</dbReference>
<dbReference type="InterPro" id="IPR043149">
    <property type="entry name" value="TagF_N"/>
</dbReference>
<dbReference type="GO" id="GO:0005886">
    <property type="term" value="C:plasma membrane"/>
    <property type="evidence" value="ECO:0007669"/>
    <property type="project" value="UniProtKB-SubCell"/>
</dbReference>
<dbReference type="Proteomes" id="UP000001411">
    <property type="component" value="Chromosome"/>
</dbReference>
<dbReference type="AlphaFoldDB" id="A0A0H2VH79"/>
<dbReference type="GO" id="GO:0047355">
    <property type="term" value="F:CDP-glycerol glycerophosphotransferase activity"/>
    <property type="evidence" value="ECO:0007669"/>
    <property type="project" value="InterPro"/>
</dbReference>
<dbReference type="InterPro" id="IPR007554">
    <property type="entry name" value="Glycerophosphate_synth"/>
</dbReference>
<dbReference type="PANTHER" id="PTHR37316:SF2">
    <property type="entry name" value="TEICHOIC ACID RIBITOL-PHOSPHATE POLYMERASE TARK"/>
    <property type="match status" value="1"/>
</dbReference>
<comment type="similarity">
    <text evidence="2">Belongs to the CDP-glycerol glycerophosphotransferase family.</text>
</comment>
<dbReference type="Gene3D" id="3.40.50.12580">
    <property type="match status" value="1"/>
</dbReference>
<evidence type="ECO:0000256" key="2">
    <source>
        <dbReference type="ARBA" id="ARBA00010488"/>
    </source>
</evidence>
<dbReference type="GO" id="GO:0019350">
    <property type="term" value="P:teichoic acid biosynthetic process"/>
    <property type="evidence" value="ECO:0007669"/>
    <property type="project" value="UniProtKB-KW"/>
</dbReference>
<evidence type="ECO:0000256" key="3">
    <source>
        <dbReference type="ARBA" id="ARBA00022475"/>
    </source>
</evidence>
<dbReference type="Gene3D" id="3.40.50.11820">
    <property type="match status" value="1"/>
</dbReference>
<keyword evidence="4" id="KW-0808">Transferase</keyword>
<dbReference type="eggNOG" id="COG1887">
    <property type="taxonomic scope" value="Bacteria"/>
</dbReference>
<gene>
    <name evidence="7" type="ordered locus">SE_0321</name>
</gene>
<dbReference type="Pfam" id="PF04464">
    <property type="entry name" value="Glyphos_transf"/>
    <property type="match status" value="1"/>
</dbReference>
<proteinExistence type="inferred from homology"/>
<dbReference type="EMBL" id="AE015929">
    <property type="protein sequence ID" value="AAO03918.1"/>
    <property type="molecule type" value="Genomic_DNA"/>
</dbReference>
<dbReference type="InterPro" id="IPR051612">
    <property type="entry name" value="Teichoic_Acid_Biosynth"/>
</dbReference>
<keyword evidence="3" id="KW-1003">Cell membrane</keyword>
<dbReference type="SUPFAM" id="SSF53756">
    <property type="entry name" value="UDP-Glycosyltransferase/glycogen phosphorylase"/>
    <property type="match status" value="1"/>
</dbReference>
<comment type="subcellular location">
    <subcellularLocation>
        <location evidence="1">Cell membrane</location>
        <topology evidence="1">Peripheral membrane protein</topology>
    </subcellularLocation>
</comment>
<evidence type="ECO:0000256" key="1">
    <source>
        <dbReference type="ARBA" id="ARBA00004202"/>
    </source>
</evidence>
<dbReference type="InterPro" id="IPR043148">
    <property type="entry name" value="TagF_C"/>
</dbReference>
<dbReference type="KEGG" id="sep:SE_0321"/>
<accession>A0A0H2VH79</accession>
<evidence type="ECO:0000313" key="8">
    <source>
        <dbReference type="Proteomes" id="UP000001411"/>
    </source>
</evidence>
<dbReference type="HOGENOM" id="CLU_029598_3_1_9"/>
<name>A0A0H2VH79_STAES</name>
<organism evidence="7 8">
    <name type="scientific">Staphylococcus epidermidis (strain ATCC 12228 / FDA PCI 1200)</name>
    <dbReference type="NCBI Taxonomy" id="176280"/>
    <lineage>
        <taxon>Bacteria</taxon>
        <taxon>Bacillati</taxon>
        <taxon>Bacillota</taxon>
        <taxon>Bacilli</taxon>
        <taxon>Bacillales</taxon>
        <taxon>Staphylococcaceae</taxon>
        <taxon>Staphylococcus</taxon>
    </lineage>
</organism>
<evidence type="ECO:0000256" key="5">
    <source>
        <dbReference type="ARBA" id="ARBA00022944"/>
    </source>
</evidence>
<reference evidence="7 8" key="1">
    <citation type="journal article" date="2003" name="Mol. Microbiol.">
        <title>Genome-based analysis of virulence genes in a non-biofilm-forming Staphylococcus epidermidis strain (ATCC 12228).</title>
        <authorList>
            <person name="Zhang Y.Q."/>
            <person name="Ren S.X."/>
            <person name="Li H.L."/>
            <person name="Wang Y.X."/>
            <person name="Fu G."/>
            <person name="Yang J."/>
            <person name="Qin Z.Q."/>
            <person name="Miao Y.G."/>
            <person name="Wang W.Y."/>
            <person name="Chen R.S."/>
            <person name="Shen Y."/>
            <person name="Chen Z."/>
            <person name="Yuan Z.H."/>
            <person name="Zhao G.P."/>
            <person name="Qu D."/>
            <person name="Danchin A."/>
            <person name="Wen Y.M."/>
        </authorList>
    </citation>
    <scope>NUCLEOTIDE SEQUENCE [LARGE SCALE GENOMIC DNA]</scope>
    <source>
        <strain evidence="8">ATCC 12228 / FDA PCI 1200</strain>
    </source>
</reference>
<evidence type="ECO:0000256" key="4">
    <source>
        <dbReference type="ARBA" id="ARBA00022679"/>
    </source>
</evidence>
<keyword evidence="6" id="KW-0472">Membrane</keyword>
<dbReference type="OrthoDB" id="9811865at2"/>
<keyword evidence="5" id="KW-0777">Teichoic acid biosynthesis</keyword>